<sequence>MAVASPTISNTNHKNFGLAKSLSFNGRGILVPSMICGLCQKSLSYRKELNFDQTIVVWSCSHCFHSSCIKSAEVSDICPQCRLKAVPFPVVKKLQTSNLEQLYSSTHLRPDLEGHF</sequence>
<dbReference type="PROSITE" id="PS50089">
    <property type="entry name" value="ZF_RING_2"/>
    <property type="match status" value="1"/>
</dbReference>
<proteinExistence type="predicted"/>
<keyword evidence="6" id="KW-1185">Reference proteome</keyword>
<keyword evidence="1 3" id="KW-0479">Metal-binding</keyword>
<feature type="domain" description="RING-type" evidence="4">
    <location>
        <begin position="36"/>
        <end position="82"/>
    </location>
</feature>
<keyword evidence="1 3" id="KW-0863">Zinc-finger</keyword>
<gene>
    <name evidence="5" type="ORF">NQ317_010803</name>
</gene>
<evidence type="ECO:0000256" key="1">
    <source>
        <dbReference type="ARBA" id="ARBA00022771"/>
    </source>
</evidence>
<name>A0ABQ9IWF0_9CUCU</name>
<dbReference type="EMBL" id="JAPWTJ010002146">
    <property type="protein sequence ID" value="KAJ8967742.1"/>
    <property type="molecule type" value="Genomic_DNA"/>
</dbReference>
<keyword evidence="2" id="KW-0862">Zinc</keyword>
<evidence type="ECO:0000313" key="6">
    <source>
        <dbReference type="Proteomes" id="UP001162164"/>
    </source>
</evidence>
<organism evidence="5 6">
    <name type="scientific">Molorchus minor</name>
    <dbReference type="NCBI Taxonomy" id="1323400"/>
    <lineage>
        <taxon>Eukaryota</taxon>
        <taxon>Metazoa</taxon>
        <taxon>Ecdysozoa</taxon>
        <taxon>Arthropoda</taxon>
        <taxon>Hexapoda</taxon>
        <taxon>Insecta</taxon>
        <taxon>Pterygota</taxon>
        <taxon>Neoptera</taxon>
        <taxon>Endopterygota</taxon>
        <taxon>Coleoptera</taxon>
        <taxon>Polyphaga</taxon>
        <taxon>Cucujiformia</taxon>
        <taxon>Chrysomeloidea</taxon>
        <taxon>Cerambycidae</taxon>
        <taxon>Lamiinae</taxon>
        <taxon>Monochamini</taxon>
        <taxon>Molorchus</taxon>
    </lineage>
</organism>
<accession>A0ABQ9IWF0</accession>
<dbReference type="Proteomes" id="UP001162164">
    <property type="component" value="Unassembled WGS sequence"/>
</dbReference>
<evidence type="ECO:0000313" key="5">
    <source>
        <dbReference type="EMBL" id="KAJ8967742.1"/>
    </source>
</evidence>
<evidence type="ECO:0000256" key="3">
    <source>
        <dbReference type="PROSITE-ProRule" id="PRU00175"/>
    </source>
</evidence>
<dbReference type="InterPro" id="IPR001841">
    <property type="entry name" value="Znf_RING"/>
</dbReference>
<reference evidence="5" key="1">
    <citation type="journal article" date="2023" name="Insect Mol. Biol.">
        <title>Genome sequencing provides insights into the evolution of gene families encoding plant cell wall-degrading enzymes in longhorned beetles.</title>
        <authorList>
            <person name="Shin N.R."/>
            <person name="Okamura Y."/>
            <person name="Kirsch R."/>
            <person name="Pauchet Y."/>
        </authorList>
    </citation>
    <scope>NUCLEOTIDE SEQUENCE</scope>
    <source>
        <strain evidence="5">MMC_N1</strain>
    </source>
</reference>
<dbReference type="SUPFAM" id="SSF57850">
    <property type="entry name" value="RING/U-box"/>
    <property type="match status" value="1"/>
</dbReference>
<comment type="caution">
    <text evidence="5">The sequence shown here is derived from an EMBL/GenBank/DDBJ whole genome shotgun (WGS) entry which is preliminary data.</text>
</comment>
<protein>
    <recommendedName>
        <fullName evidence="4">RING-type domain-containing protein</fullName>
    </recommendedName>
</protein>
<dbReference type="InterPro" id="IPR013083">
    <property type="entry name" value="Znf_RING/FYVE/PHD"/>
</dbReference>
<dbReference type="Gene3D" id="3.30.40.10">
    <property type="entry name" value="Zinc/RING finger domain, C3HC4 (zinc finger)"/>
    <property type="match status" value="1"/>
</dbReference>
<evidence type="ECO:0000256" key="2">
    <source>
        <dbReference type="ARBA" id="ARBA00022833"/>
    </source>
</evidence>
<evidence type="ECO:0000259" key="4">
    <source>
        <dbReference type="PROSITE" id="PS50089"/>
    </source>
</evidence>